<feature type="domain" description="Endonuclease/exonuclease/phosphatase" evidence="2">
    <location>
        <begin position="69"/>
        <end position="314"/>
    </location>
</feature>
<evidence type="ECO:0000256" key="1">
    <source>
        <dbReference type="SAM" id="SignalP"/>
    </source>
</evidence>
<reference evidence="3" key="1">
    <citation type="submission" date="2020-11" db="EMBL/GenBank/DDBJ databases">
        <title>Nocardioides sp. nov., isolated from Soil of Cynanchum wilfordii Hemsley rhizosphere.</title>
        <authorList>
            <person name="Lee J.-S."/>
            <person name="Suh M.K."/>
            <person name="Kim J.-S."/>
        </authorList>
    </citation>
    <scope>NUCLEOTIDE SEQUENCE</scope>
    <source>
        <strain evidence="3">KCTC 19275</strain>
    </source>
</reference>
<dbReference type="SUPFAM" id="SSF56219">
    <property type="entry name" value="DNase I-like"/>
    <property type="match status" value="1"/>
</dbReference>
<proteinExistence type="predicted"/>
<evidence type="ECO:0000259" key="2">
    <source>
        <dbReference type="Pfam" id="PF03372"/>
    </source>
</evidence>
<evidence type="ECO:0000313" key="3">
    <source>
        <dbReference type="EMBL" id="MBF4762497.1"/>
    </source>
</evidence>
<accession>A0A930V9N1</accession>
<name>A0A930V9N1_9ACTN</name>
<sequence length="525" mass="56913">MRTPRPSWVVALAFALVASLAGVVAGVAGPVRAADAERAAPTVRISVMSQNIFYGGDDFDLATSDWCPKANACPQALHRLAKIIAASGADVVGVQEPERNTQRLARLLGWYADPRAHVISRFPILDPGAAGGLYTFVMPVPGHVVAVANVHLPSTPYGPYQVRKGWSRDEVMGLERTLRKKALVEVLRVLPELARGGIPVFLTGDFNSPSHLDWTPAVAEARADVPYAVDWPASRALANAGFGDSYRDVHPDPVADPGYTWSPGGPETRKHDFPDRIDWVLHAGPVTTVDSRLVGERGNSQVDLAFADPYPTDHRGVVSTFDVRAPTFRPLMSPARRRLTAGPGSVQVTYSGRGNADEKLAFQRRLGSPLLNARSTNEDPSGVLRLSTDGLGRGRYDVVMSSGGRVIYRTPVWVYPPGAGAALRTDRTTYRVGEAIRVRFDGAPGTQLDWVGLMRCGEVCPGPGSYLAYRYTRARVIGSVLFSADTYLGEGSQSWPLEPGRYIARLMDDDSYHAIGKSQVFTVIR</sequence>
<keyword evidence="1" id="KW-0732">Signal</keyword>
<dbReference type="EMBL" id="JADKPN010000001">
    <property type="protein sequence ID" value="MBF4762497.1"/>
    <property type="molecule type" value="Genomic_DNA"/>
</dbReference>
<dbReference type="AlphaFoldDB" id="A0A930V9N1"/>
<gene>
    <name evidence="3" type="ORF">ISU07_05120</name>
</gene>
<dbReference type="PANTHER" id="PTHR41349:SF1">
    <property type="entry name" value="PROTEIN CBG08683"/>
    <property type="match status" value="1"/>
</dbReference>
<dbReference type="Pfam" id="PF03372">
    <property type="entry name" value="Exo_endo_phos"/>
    <property type="match status" value="1"/>
</dbReference>
<keyword evidence="4" id="KW-1185">Reference proteome</keyword>
<feature type="signal peptide" evidence="1">
    <location>
        <begin position="1"/>
        <end position="33"/>
    </location>
</feature>
<keyword evidence="3" id="KW-0255">Endonuclease</keyword>
<organism evidence="3 4">
    <name type="scientific">Nocardioides islandensis</name>
    <dbReference type="NCBI Taxonomy" id="433663"/>
    <lineage>
        <taxon>Bacteria</taxon>
        <taxon>Bacillati</taxon>
        <taxon>Actinomycetota</taxon>
        <taxon>Actinomycetes</taxon>
        <taxon>Propionibacteriales</taxon>
        <taxon>Nocardioidaceae</taxon>
        <taxon>Nocardioides</taxon>
    </lineage>
</organism>
<dbReference type="Proteomes" id="UP000640489">
    <property type="component" value="Unassembled WGS sequence"/>
</dbReference>
<feature type="chain" id="PRO_5037527548" evidence="1">
    <location>
        <begin position="34"/>
        <end position="525"/>
    </location>
</feature>
<dbReference type="InterPro" id="IPR036691">
    <property type="entry name" value="Endo/exonu/phosph_ase_sf"/>
</dbReference>
<keyword evidence="3" id="KW-0540">Nuclease</keyword>
<keyword evidence="3" id="KW-0378">Hydrolase</keyword>
<comment type="caution">
    <text evidence="3">The sequence shown here is derived from an EMBL/GenBank/DDBJ whole genome shotgun (WGS) entry which is preliminary data.</text>
</comment>
<evidence type="ECO:0000313" key="4">
    <source>
        <dbReference type="Proteomes" id="UP000640489"/>
    </source>
</evidence>
<dbReference type="GO" id="GO:0004519">
    <property type="term" value="F:endonuclease activity"/>
    <property type="evidence" value="ECO:0007669"/>
    <property type="project" value="UniProtKB-KW"/>
</dbReference>
<dbReference type="RefSeq" id="WP_194705602.1">
    <property type="nucleotide sequence ID" value="NZ_JADKPN010000001.1"/>
</dbReference>
<dbReference type="Gene3D" id="3.60.10.10">
    <property type="entry name" value="Endonuclease/exonuclease/phosphatase"/>
    <property type="match status" value="1"/>
</dbReference>
<dbReference type="InterPro" id="IPR005135">
    <property type="entry name" value="Endo/exonuclease/phosphatase"/>
</dbReference>
<dbReference type="PANTHER" id="PTHR41349">
    <property type="match status" value="1"/>
</dbReference>
<protein>
    <submittedName>
        <fullName evidence="3">Endonuclease/exonuclease/phosphatase family protein</fullName>
    </submittedName>
</protein>